<protein>
    <recommendedName>
        <fullName evidence="6">Profilin</fullName>
    </recommendedName>
</protein>
<dbReference type="GO" id="GO:0003779">
    <property type="term" value="F:actin binding"/>
    <property type="evidence" value="ECO:0007669"/>
    <property type="project" value="InterPro"/>
</dbReference>
<evidence type="ECO:0000313" key="5">
    <source>
        <dbReference type="Proteomes" id="UP000694403"/>
    </source>
</evidence>
<dbReference type="PRINTS" id="PR01639">
    <property type="entry name" value="PROFILINMAML"/>
</dbReference>
<organism evidence="4 5">
    <name type="scientific">Chelydra serpentina</name>
    <name type="common">Snapping turtle</name>
    <name type="synonym">Testudo serpentina</name>
    <dbReference type="NCBI Taxonomy" id="8475"/>
    <lineage>
        <taxon>Eukaryota</taxon>
        <taxon>Metazoa</taxon>
        <taxon>Chordata</taxon>
        <taxon>Craniata</taxon>
        <taxon>Vertebrata</taxon>
        <taxon>Euteleostomi</taxon>
        <taxon>Archelosauria</taxon>
        <taxon>Testudinata</taxon>
        <taxon>Testudines</taxon>
        <taxon>Cryptodira</taxon>
        <taxon>Durocryptodira</taxon>
        <taxon>Americhelydia</taxon>
        <taxon>Chelydroidea</taxon>
        <taxon>Chelydridae</taxon>
        <taxon>Chelydra</taxon>
    </lineage>
</organism>
<dbReference type="Gene3D" id="3.30.450.30">
    <property type="entry name" value="Dynein light chain 2a, cytoplasmic"/>
    <property type="match status" value="1"/>
</dbReference>
<dbReference type="GO" id="GO:0005737">
    <property type="term" value="C:cytoplasm"/>
    <property type="evidence" value="ECO:0007669"/>
    <property type="project" value="TreeGrafter"/>
</dbReference>
<evidence type="ECO:0000256" key="3">
    <source>
        <dbReference type="ARBA" id="ARBA00023212"/>
    </source>
</evidence>
<dbReference type="GO" id="GO:0030833">
    <property type="term" value="P:regulation of actin filament polymerization"/>
    <property type="evidence" value="ECO:0007669"/>
    <property type="project" value="TreeGrafter"/>
</dbReference>
<keyword evidence="2" id="KW-0963">Cytoplasm</keyword>
<dbReference type="PANTHER" id="PTHR13936:SF14">
    <property type="entry name" value="PROFILIN-1"/>
    <property type="match status" value="1"/>
</dbReference>
<comment type="subcellular location">
    <subcellularLocation>
        <location evidence="1">Cytoplasm</location>
        <location evidence="1">Cytoskeleton</location>
    </subcellularLocation>
</comment>
<dbReference type="AlphaFoldDB" id="A0A8C3XRC0"/>
<keyword evidence="3" id="KW-0206">Cytoskeleton</keyword>
<reference evidence="4" key="1">
    <citation type="submission" date="2025-08" db="UniProtKB">
        <authorList>
            <consortium name="Ensembl"/>
        </authorList>
    </citation>
    <scope>IDENTIFICATION</scope>
</reference>
<evidence type="ECO:0008006" key="6">
    <source>
        <dbReference type="Google" id="ProtNLM"/>
    </source>
</evidence>
<dbReference type="InterPro" id="IPR048278">
    <property type="entry name" value="PFN"/>
</dbReference>
<evidence type="ECO:0000256" key="1">
    <source>
        <dbReference type="ARBA" id="ARBA00004245"/>
    </source>
</evidence>
<dbReference type="GO" id="GO:0032233">
    <property type="term" value="P:positive regulation of actin filament bundle assembly"/>
    <property type="evidence" value="ECO:0007669"/>
    <property type="project" value="TreeGrafter"/>
</dbReference>
<dbReference type="GO" id="GO:0030036">
    <property type="term" value="P:actin cytoskeleton organization"/>
    <property type="evidence" value="ECO:0007669"/>
    <property type="project" value="InterPro"/>
</dbReference>
<dbReference type="InterPro" id="IPR005454">
    <property type="entry name" value="Profilin1/2/3_vertebrate"/>
</dbReference>
<dbReference type="GO" id="GO:0005856">
    <property type="term" value="C:cytoskeleton"/>
    <property type="evidence" value="ECO:0007669"/>
    <property type="project" value="UniProtKB-SubCell"/>
</dbReference>
<evidence type="ECO:0000256" key="2">
    <source>
        <dbReference type="ARBA" id="ARBA00022490"/>
    </source>
</evidence>
<accession>A0A8C3XRC0</accession>
<dbReference type="PANTHER" id="PTHR13936">
    <property type="entry name" value="PROFILIN"/>
    <property type="match status" value="1"/>
</dbReference>
<evidence type="ECO:0000313" key="4">
    <source>
        <dbReference type="Ensembl" id="ENSCSRP00000016983.1"/>
    </source>
</evidence>
<dbReference type="SUPFAM" id="SSF55770">
    <property type="entry name" value="Profilin (actin-binding protein)"/>
    <property type="match status" value="1"/>
</dbReference>
<dbReference type="Ensembl" id="ENSCSRT00000017765.1">
    <property type="protein sequence ID" value="ENSCSRP00000016983.1"/>
    <property type="gene ID" value="ENSCSRG00000013040.1"/>
</dbReference>
<reference evidence="4" key="2">
    <citation type="submission" date="2025-09" db="UniProtKB">
        <authorList>
            <consortium name="Ensembl"/>
        </authorList>
    </citation>
    <scope>IDENTIFICATION</scope>
</reference>
<dbReference type="Proteomes" id="UP000694403">
    <property type="component" value="Unplaced"/>
</dbReference>
<proteinExistence type="predicted"/>
<name>A0A8C3XRC0_CHESE</name>
<keyword evidence="5" id="KW-1185">Reference proteome</keyword>
<dbReference type="Pfam" id="PF00235">
    <property type="entry name" value="Profilin"/>
    <property type="match status" value="1"/>
</dbReference>
<sequence>SGGWWVRPAEMNMLTSKDRSSMFVNGLTLGGQKCSVIRDSLHVDGENTMDLRTKSTGGTPTYNITVCMTNKSEGVGAGSQ</sequence>
<dbReference type="InterPro" id="IPR036140">
    <property type="entry name" value="PFN_sf"/>
</dbReference>